<gene>
    <name evidence="3" type="ORF">ACCB12541</name>
</gene>
<comment type="subcellular location">
    <subcellularLocation>
        <location evidence="1">Nucleus</location>
    </subcellularLocation>
</comment>
<dbReference type="InterPro" id="IPR009057">
    <property type="entry name" value="Homeodomain-like_sf"/>
</dbReference>
<evidence type="ECO:0000313" key="3">
    <source>
        <dbReference type="EMBL" id="AEY61476.1"/>
    </source>
</evidence>
<accession>V9ILW2</accession>
<dbReference type="Gene3D" id="1.10.10.60">
    <property type="entry name" value="Homeodomain-like"/>
    <property type="match status" value="1"/>
</dbReference>
<name>V9ILW2_APICE</name>
<reference evidence="3" key="1">
    <citation type="submission" date="2011-11" db="EMBL/GenBank/DDBJ databases">
        <title>Decoding the brain transcriptome of the Eastern honeybee (Apis cerana) based on pyrosequencing.</title>
        <authorList>
            <person name="Sun L."/>
            <person name="Zheng H."/>
            <person name="Wang Y."/>
            <person name="Xie X."/>
            <person name="Zhu Y."/>
            <person name="Gu W."/>
            <person name="Wang S."/>
        </authorList>
    </citation>
    <scope>NUCLEOTIDE SEQUENCE</scope>
    <source>
        <tissue evidence="3">Brain</tissue>
    </source>
</reference>
<evidence type="ECO:0000256" key="2">
    <source>
        <dbReference type="SAM" id="Phobius"/>
    </source>
</evidence>
<dbReference type="PANTHER" id="PTHR22705:SF0">
    <property type="entry name" value="ZZ-TYPE ZINC FINGER-CONTAINING PROTEIN 3"/>
    <property type="match status" value="1"/>
</dbReference>
<dbReference type="SUPFAM" id="SSF46689">
    <property type="entry name" value="Homeodomain-like"/>
    <property type="match status" value="1"/>
</dbReference>
<dbReference type="InterPro" id="IPR037830">
    <property type="entry name" value="ZZZ3"/>
</dbReference>
<dbReference type="GO" id="GO:0005634">
    <property type="term" value="C:nucleus"/>
    <property type="evidence" value="ECO:0007669"/>
    <property type="project" value="UniProtKB-SubCell"/>
</dbReference>
<keyword evidence="2" id="KW-0812">Transmembrane</keyword>
<evidence type="ECO:0000256" key="1">
    <source>
        <dbReference type="ARBA" id="ARBA00004123"/>
    </source>
</evidence>
<sequence length="99" mass="11910">MRMRPQTRHGHILPHVQTKSEQENGKILVRGRAFDESKPETFNQLWTVEEQRRLEELLIEYPPEDVEMRRWTKIANALGTLLLLSFLFNIYINFLIFNR</sequence>
<protein>
    <submittedName>
        <fullName evidence="3">ZZ-type zinc finger-containing protein 3</fullName>
    </submittedName>
</protein>
<proteinExistence type="evidence at transcript level"/>
<dbReference type="EMBL" id="JR051320">
    <property type="protein sequence ID" value="AEY61476.1"/>
    <property type="molecule type" value="mRNA"/>
</dbReference>
<keyword evidence="2" id="KW-1133">Transmembrane helix</keyword>
<organism evidence="3">
    <name type="scientific">Apis cerana</name>
    <name type="common">Indian honeybee</name>
    <dbReference type="NCBI Taxonomy" id="7461"/>
    <lineage>
        <taxon>Eukaryota</taxon>
        <taxon>Metazoa</taxon>
        <taxon>Ecdysozoa</taxon>
        <taxon>Arthropoda</taxon>
        <taxon>Hexapoda</taxon>
        <taxon>Insecta</taxon>
        <taxon>Pterygota</taxon>
        <taxon>Neoptera</taxon>
        <taxon>Endopterygota</taxon>
        <taxon>Hymenoptera</taxon>
        <taxon>Apocrita</taxon>
        <taxon>Aculeata</taxon>
        <taxon>Apoidea</taxon>
        <taxon>Anthophila</taxon>
        <taxon>Apidae</taxon>
        <taxon>Apis</taxon>
    </lineage>
</organism>
<keyword evidence="2" id="KW-0472">Membrane</keyword>
<dbReference type="PANTHER" id="PTHR22705">
    <property type="entry name" value="ZINC FINGER, ZZ DOMAIN CONTAINING 3"/>
    <property type="match status" value="1"/>
</dbReference>
<dbReference type="AlphaFoldDB" id="V9ILW2"/>
<feature type="transmembrane region" description="Helical" evidence="2">
    <location>
        <begin position="77"/>
        <end position="97"/>
    </location>
</feature>